<gene>
    <name evidence="15" type="primary">dinB</name>
    <name evidence="18" type="ORF">CEP50_04405</name>
</gene>
<dbReference type="GO" id="GO:0005829">
    <property type="term" value="C:cytosol"/>
    <property type="evidence" value="ECO:0007669"/>
    <property type="project" value="TreeGrafter"/>
</dbReference>
<evidence type="ECO:0000256" key="14">
    <source>
        <dbReference type="ARBA" id="ARBA00049244"/>
    </source>
</evidence>
<dbReference type="CDD" id="cd03586">
    <property type="entry name" value="PolY_Pol_IV_kappa"/>
    <property type="match status" value="1"/>
</dbReference>
<dbReference type="Proteomes" id="UP000239352">
    <property type="component" value="Unassembled WGS sequence"/>
</dbReference>
<dbReference type="GO" id="GO:0000287">
    <property type="term" value="F:magnesium ion binding"/>
    <property type="evidence" value="ECO:0007669"/>
    <property type="project" value="UniProtKB-UniRule"/>
</dbReference>
<feature type="binding site" evidence="15">
    <location>
        <position position="103"/>
    </location>
    <ligand>
        <name>Mg(2+)</name>
        <dbReference type="ChEBI" id="CHEBI:18420"/>
    </ligand>
</feature>
<evidence type="ECO:0000313" key="18">
    <source>
        <dbReference type="EMBL" id="PRW64598.1"/>
    </source>
</evidence>
<dbReference type="STRING" id="1050202.GCA_000384035_02632"/>
<dbReference type="Gene3D" id="3.30.1490.100">
    <property type="entry name" value="DNA polymerase, Y-family, little finger domain"/>
    <property type="match status" value="1"/>
</dbReference>
<dbReference type="PANTHER" id="PTHR11076">
    <property type="entry name" value="DNA REPAIR POLYMERASE UMUC / TRANSFERASE FAMILY MEMBER"/>
    <property type="match status" value="1"/>
</dbReference>
<evidence type="ECO:0000256" key="9">
    <source>
        <dbReference type="ARBA" id="ARBA00022842"/>
    </source>
</evidence>
<dbReference type="PANTHER" id="PTHR11076:SF33">
    <property type="entry name" value="DNA POLYMERASE KAPPA"/>
    <property type="match status" value="1"/>
</dbReference>
<evidence type="ECO:0000256" key="12">
    <source>
        <dbReference type="ARBA" id="ARBA00023204"/>
    </source>
</evidence>
<dbReference type="InParanoid" id="A0A2T0GZR2"/>
<evidence type="ECO:0000256" key="2">
    <source>
        <dbReference type="ARBA" id="ARBA00022457"/>
    </source>
</evidence>
<dbReference type="InterPro" id="IPR022880">
    <property type="entry name" value="DNApol_IV"/>
</dbReference>
<comment type="subcellular location">
    <subcellularLocation>
        <location evidence="15">Cytoplasm</location>
    </subcellularLocation>
</comment>
<feature type="site" description="Substrate discrimination" evidence="15">
    <location>
        <position position="14"/>
    </location>
</feature>
<dbReference type="InterPro" id="IPR036775">
    <property type="entry name" value="DNA_pol_Y-fam_lit_finger_sf"/>
</dbReference>
<comment type="function">
    <text evidence="13 15">Poorly processive, error-prone DNA polymerase involved in untargeted mutagenesis. Copies undamaged DNA at stalled replication forks, which arise in vivo from mismatched or misaligned primer ends. These misaligned primers can be extended by PolIV. Exhibits no 3'-5' exonuclease (proofreading) activity. May be involved in translesional synthesis, in conjunction with the beta clamp from PolIII.</text>
</comment>
<keyword evidence="7 15" id="KW-0479">Metal-binding</keyword>
<feature type="region of interest" description="Disordered" evidence="16">
    <location>
        <begin position="417"/>
        <end position="467"/>
    </location>
</feature>
<dbReference type="GO" id="GO:0042276">
    <property type="term" value="P:error-prone translesion synthesis"/>
    <property type="evidence" value="ECO:0007669"/>
    <property type="project" value="TreeGrafter"/>
</dbReference>
<keyword evidence="10 15" id="KW-0239">DNA-directed DNA polymerase</keyword>
<dbReference type="SUPFAM" id="SSF56672">
    <property type="entry name" value="DNA/RNA polymerases"/>
    <property type="match status" value="1"/>
</dbReference>
<evidence type="ECO:0000256" key="6">
    <source>
        <dbReference type="ARBA" id="ARBA00022705"/>
    </source>
</evidence>
<dbReference type="NCBIfam" id="NF002882">
    <property type="entry name" value="PRK03348.1"/>
    <property type="match status" value="1"/>
</dbReference>
<dbReference type="SUPFAM" id="SSF100879">
    <property type="entry name" value="Lesion bypass DNA polymerase (Y-family), little finger domain"/>
    <property type="match status" value="1"/>
</dbReference>
<accession>A0A2T0GZR2</accession>
<dbReference type="InterPro" id="IPR043502">
    <property type="entry name" value="DNA/RNA_pol_sf"/>
</dbReference>
<comment type="similarity">
    <text evidence="1 15">Belongs to the DNA polymerase type-Y family.</text>
</comment>
<dbReference type="GO" id="GO:0006281">
    <property type="term" value="P:DNA repair"/>
    <property type="evidence" value="ECO:0007669"/>
    <property type="project" value="UniProtKB-UniRule"/>
</dbReference>
<dbReference type="GO" id="GO:0006261">
    <property type="term" value="P:DNA-templated DNA replication"/>
    <property type="evidence" value="ECO:0007669"/>
    <property type="project" value="UniProtKB-UniRule"/>
</dbReference>
<protein>
    <recommendedName>
        <fullName evidence="15">DNA polymerase IV</fullName>
        <shortName evidence="15">Pol IV</shortName>
        <ecNumber evidence="15">2.7.7.7</ecNumber>
    </recommendedName>
</protein>
<evidence type="ECO:0000256" key="13">
    <source>
        <dbReference type="ARBA" id="ARBA00025589"/>
    </source>
</evidence>
<dbReference type="GO" id="GO:0009432">
    <property type="term" value="P:SOS response"/>
    <property type="evidence" value="ECO:0007669"/>
    <property type="project" value="TreeGrafter"/>
</dbReference>
<keyword evidence="6 15" id="KW-0235">DNA replication</keyword>
<keyword evidence="19" id="KW-1185">Reference proteome</keyword>
<sequence length="467" mass="49815">MNRWVLHLDMDAFYASVEQFTRPTLRGRPVLVGGTGPRGTVAGASYPAREFGARSAMPMWEARKRCRSAVVLPPRFRVYRAVSSRVFALVRQAAGRFEQVSIDEAFLEPHDLAGADAETVRGFAESLRAQVRREVGVPSSIGGGSGKQLAKISSGMAKPDGSFIVAPEEEAELLAALPVRKLWGIGPIGESKLHRIGVHTIGELAALRLGDVTALLGQAHGTELHRLAHGVDERPVAERAEAKQVGAETTFDTDRTDVDELAGEIAAMAESAHRRLVASERAARTVTLKIRDASFSTISRSETLASPTADREELAAAARRLTSAAVEPGVPVRLVGVSYSGLATAEQGALFPTPAETTGQEPGTPGQQQPPATTPPPTHRPEHRAWRQGDDVHHPVWGHGWVQGAGHGRVSVRFETAATGPGPMRTLAVDDPELGAADPLDSLGPELARQLGDTEEPPVEEAPLPDH</sequence>
<comment type="subunit">
    <text evidence="15">Monomer.</text>
</comment>
<evidence type="ECO:0000259" key="17">
    <source>
        <dbReference type="PROSITE" id="PS50173"/>
    </source>
</evidence>
<keyword evidence="11 15" id="KW-0238">DNA-binding</keyword>
<keyword evidence="3 15" id="KW-0963">Cytoplasm</keyword>
<evidence type="ECO:0000313" key="19">
    <source>
        <dbReference type="Proteomes" id="UP000239352"/>
    </source>
</evidence>
<dbReference type="InterPro" id="IPR024728">
    <property type="entry name" value="PolY_HhH_motif"/>
</dbReference>
<comment type="cofactor">
    <cofactor evidence="15">
        <name>Mg(2+)</name>
        <dbReference type="ChEBI" id="CHEBI:18420"/>
    </cofactor>
    <text evidence="15">Binds 2 magnesium ions per subunit.</text>
</comment>
<keyword evidence="2 15" id="KW-0515">Mutator protein</keyword>
<dbReference type="InterPro" id="IPR043128">
    <property type="entry name" value="Rev_trsase/Diguanyl_cyclase"/>
</dbReference>
<dbReference type="GO" id="GO:0003887">
    <property type="term" value="F:DNA-directed DNA polymerase activity"/>
    <property type="evidence" value="ECO:0007669"/>
    <property type="project" value="UniProtKB-UniRule"/>
</dbReference>
<dbReference type="FunFam" id="3.30.1490.100:FF:000004">
    <property type="entry name" value="DNA polymerase IV"/>
    <property type="match status" value="1"/>
</dbReference>
<reference evidence="18 19" key="1">
    <citation type="submission" date="2018-03" db="EMBL/GenBank/DDBJ databases">
        <title>Actinopolyspora mortivallis from Sahara, screening for active biomolecules.</title>
        <authorList>
            <person name="Selama O."/>
            <person name="Wellington E.M.H."/>
            <person name="Hacene H."/>
        </authorList>
    </citation>
    <scope>NUCLEOTIDE SEQUENCE [LARGE SCALE GENOMIC DNA]</scope>
    <source>
        <strain evidence="18 19">M5A</strain>
    </source>
</reference>
<dbReference type="InterPro" id="IPR017961">
    <property type="entry name" value="DNA_pol_Y-fam_little_finger"/>
</dbReference>
<dbReference type="Pfam" id="PF11798">
    <property type="entry name" value="IMS_HHH"/>
    <property type="match status" value="1"/>
</dbReference>
<evidence type="ECO:0000256" key="3">
    <source>
        <dbReference type="ARBA" id="ARBA00022490"/>
    </source>
</evidence>
<comment type="caution">
    <text evidence="18">The sequence shown here is derived from an EMBL/GenBank/DDBJ whole genome shotgun (WGS) entry which is preliminary data.</text>
</comment>
<feature type="compositionally biased region" description="Low complexity" evidence="16">
    <location>
        <begin position="352"/>
        <end position="371"/>
    </location>
</feature>
<feature type="region of interest" description="Disordered" evidence="16">
    <location>
        <begin position="352"/>
        <end position="385"/>
    </location>
</feature>
<keyword evidence="12 15" id="KW-0234">DNA repair</keyword>
<feature type="domain" description="UmuC" evidence="17">
    <location>
        <begin position="5"/>
        <end position="186"/>
    </location>
</feature>
<evidence type="ECO:0000256" key="10">
    <source>
        <dbReference type="ARBA" id="ARBA00022932"/>
    </source>
</evidence>
<evidence type="ECO:0000256" key="16">
    <source>
        <dbReference type="SAM" id="MobiDB-lite"/>
    </source>
</evidence>
<dbReference type="InterPro" id="IPR050116">
    <property type="entry name" value="DNA_polymerase-Y"/>
</dbReference>
<dbReference type="FunCoup" id="A0A2T0GZR2">
    <property type="interactions" value="265"/>
</dbReference>
<keyword evidence="9 15" id="KW-0460">Magnesium</keyword>
<evidence type="ECO:0000256" key="8">
    <source>
        <dbReference type="ARBA" id="ARBA00022763"/>
    </source>
</evidence>
<dbReference type="Pfam" id="PF00817">
    <property type="entry name" value="IMS"/>
    <property type="match status" value="1"/>
</dbReference>
<feature type="active site" evidence="15">
    <location>
        <position position="104"/>
    </location>
</feature>
<dbReference type="FunFam" id="1.10.150.20:FF:000068">
    <property type="entry name" value="DNA polymerase IV"/>
    <property type="match status" value="1"/>
</dbReference>
<evidence type="ECO:0000256" key="5">
    <source>
        <dbReference type="ARBA" id="ARBA00022695"/>
    </source>
</evidence>
<proteinExistence type="inferred from homology"/>
<dbReference type="NCBIfam" id="NF002677">
    <property type="entry name" value="PRK02406.1"/>
    <property type="match status" value="1"/>
</dbReference>
<dbReference type="AlphaFoldDB" id="A0A2T0GZR2"/>
<evidence type="ECO:0000256" key="15">
    <source>
        <dbReference type="HAMAP-Rule" id="MF_01113"/>
    </source>
</evidence>
<dbReference type="Gene3D" id="3.40.1170.60">
    <property type="match status" value="1"/>
</dbReference>
<feature type="binding site" evidence="15">
    <location>
        <position position="9"/>
    </location>
    <ligand>
        <name>Mg(2+)</name>
        <dbReference type="ChEBI" id="CHEBI:18420"/>
    </ligand>
</feature>
<evidence type="ECO:0000256" key="1">
    <source>
        <dbReference type="ARBA" id="ARBA00010945"/>
    </source>
</evidence>
<dbReference type="GO" id="GO:0003684">
    <property type="term" value="F:damaged DNA binding"/>
    <property type="evidence" value="ECO:0007669"/>
    <property type="project" value="InterPro"/>
</dbReference>
<evidence type="ECO:0000256" key="4">
    <source>
        <dbReference type="ARBA" id="ARBA00022679"/>
    </source>
</evidence>
<dbReference type="EC" id="2.7.7.7" evidence="15"/>
<dbReference type="InterPro" id="IPR001126">
    <property type="entry name" value="UmuC"/>
</dbReference>
<dbReference type="Pfam" id="PF11799">
    <property type="entry name" value="IMS_C"/>
    <property type="match status" value="1"/>
</dbReference>
<keyword evidence="4 15" id="KW-0808">Transferase</keyword>
<evidence type="ECO:0000256" key="7">
    <source>
        <dbReference type="ARBA" id="ARBA00022723"/>
    </source>
</evidence>
<dbReference type="EMBL" id="PVSR01000003">
    <property type="protein sequence ID" value="PRW64598.1"/>
    <property type="molecule type" value="Genomic_DNA"/>
</dbReference>
<organism evidence="18 19">
    <name type="scientific">Actinopolyspora mortivallis</name>
    <dbReference type="NCBI Taxonomy" id="33906"/>
    <lineage>
        <taxon>Bacteria</taxon>
        <taxon>Bacillati</taxon>
        <taxon>Actinomycetota</taxon>
        <taxon>Actinomycetes</taxon>
        <taxon>Actinopolysporales</taxon>
        <taxon>Actinopolysporaceae</taxon>
        <taxon>Actinopolyspora</taxon>
    </lineage>
</organism>
<dbReference type="HAMAP" id="MF_01113">
    <property type="entry name" value="DNApol_IV"/>
    <property type="match status" value="1"/>
</dbReference>
<name>A0A2T0GZR2_ACTMO</name>
<dbReference type="RefSeq" id="WP_106112634.1">
    <property type="nucleotide sequence ID" value="NZ_PVSR01000003.1"/>
</dbReference>
<evidence type="ECO:0000256" key="11">
    <source>
        <dbReference type="ARBA" id="ARBA00023125"/>
    </source>
</evidence>
<keyword evidence="8 15" id="KW-0227">DNA damage</keyword>
<dbReference type="PROSITE" id="PS50173">
    <property type="entry name" value="UMUC"/>
    <property type="match status" value="1"/>
</dbReference>
<comment type="catalytic activity">
    <reaction evidence="14 15">
        <text>DNA(n) + a 2'-deoxyribonucleoside 5'-triphosphate = DNA(n+1) + diphosphate</text>
        <dbReference type="Rhea" id="RHEA:22508"/>
        <dbReference type="Rhea" id="RHEA-COMP:17339"/>
        <dbReference type="Rhea" id="RHEA-COMP:17340"/>
        <dbReference type="ChEBI" id="CHEBI:33019"/>
        <dbReference type="ChEBI" id="CHEBI:61560"/>
        <dbReference type="ChEBI" id="CHEBI:173112"/>
        <dbReference type="EC" id="2.7.7.7"/>
    </reaction>
</comment>
<dbReference type="Gene3D" id="3.30.70.270">
    <property type="match status" value="1"/>
</dbReference>
<dbReference type="Gene3D" id="1.10.150.20">
    <property type="entry name" value="5' to 3' exonuclease, C-terminal subdomain"/>
    <property type="match status" value="1"/>
</dbReference>
<keyword evidence="5 15" id="KW-0548">Nucleotidyltransferase</keyword>